<accession>A0A0H1REA0</accession>
<name>A0A0H1REA0_9HYPH</name>
<evidence type="ECO:0000256" key="6">
    <source>
        <dbReference type="ARBA" id="ARBA00023136"/>
    </source>
</evidence>
<dbReference type="AlphaFoldDB" id="A0A0H1REA0"/>
<feature type="transmembrane region" description="Helical" evidence="7">
    <location>
        <begin position="422"/>
        <end position="442"/>
    </location>
</feature>
<evidence type="ECO:0008006" key="10">
    <source>
        <dbReference type="Google" id="ProtNLM"/>
    </source>
</evidence>
<dbReference type="Proteomes" id="UP000035489">
    <property type="component" value="Unassembled WGS sequence"/>
</dbReference>
<dbReference type="PANTHER" id="PTHR30250:SF10">
    <property type="entry name" value="LIPOPOLYSACCHARIDE BIOSYNTHESIS PROTEIN WZXC"/>
    <property type="match status" value="1"/>
</dbReference>
<keyword evidence="4 7" id="KW-0812">Transmembrane</keyword>
<feature type="transmembrane region" description="Helical" evidence="7">
    <location>
        <begin position="358"/>
        <end position="379"/>
    </location>
</feature>
<evidence type="ECO:0000256" key="5">
    <source>
        <dbReference type="ARBA" id="ARBA00022989"/>
    </source>
</evidence>
<evidence type="ECO:0000256" key="7">
    <source>
        <dbReference type="SAM" id="Phobius"/>
    </source>
</evidence>
<dbReference type="PANTHER" id="PTHR30250">
    <property type="entry name" value="PST FAMILY PREDICTED COLANIC ACID TRANSPORTER"/>
    <property type="match status" value="1"/>
</dbReference>
<feature type="transmembrane region" description="Helical" evidence="7">
    <location>
        <begin position="121"/>
        <end position="138"/>
    </location>
</feature>
<feature type="transmembrane region" description="Helical" evidence="7">
    <location>
        <begin position="291"/>
        <end position="314"/>
    </location>
</feature>
<dbReference type="CDD" id="cd13127">
    <property type="entry name" value="MATE_tuaB_like"/>
    <property type="match status" value="1"/>
</dbReference>
<dbReference type="Pfam" id="PF13440">
    <property type="entry name" value="Polysacc_synt_3"/>
    <property type="match status" value="1"/>
</dbReference>
<feature type="transmembrane region" description="Helical" evidence="7">
    <location>
        <begin position="48"/>
        <end position="69"/>
    </location>
</feature>
<feature type="transmembrane region" description="Helical" evidence="7">
    <location>
        <begin position="15"/>
        <end position="42"/>
    </location>
</feature>
<evidence type="ECO:0000313" key="9">
    <source>
        <dbReference type="Proteomes" id="UP000035489"/>
    </source>
</evidence>
<dbReference type="InterPro" id="IPR050833">
    <property type="entry name" value="Poly_Biosynth_Transport"/>
</dbReference>
<gene>
    <name evidence="8" type="ORF">AA309_08685</name>
</gene>
<dbReference type="PATRIC" id="fig|1225564.3.peg.2346"/>
<feature type="transmembrane region" description="Helical" evidence="7">
    <location>
        <begin position="448"/>
        <end position="471"/>
    </location>
</feature>
<dbReference type="RefSeq" id="WP_047188602.1">
    <property type="nucleotide sequence ID" value="NZ_LCYG01000020.1"/>
</dbReference>
<keyword evidence="9" id="KW-1185">Reference proteome</keyword>
<reference evidence="8 9" key="1">
    <citation type="submission" date="2015-05" db="EMBL/GenBank/DDBJ databases">
        <title>Draft genome sequence of Microvirga vignae strain BR3299, a novel nitrogen fixing bacteria isolated from Brazil semi-aired region.</title>
        <authorList>
            <person name="Zilli J.E."/>
            <person name="Passos S.R."/>
            <person name="Leite J."/>
            <person name="Baldani J.I."/>
            <person name="Xavier G.R."/>
            <person name="Rumjaneck N.G."/>
            <person name="Simoes-Araujo J.L."/>
        </authorList>
    </citation>
    <scope>NUCLEOTIDE SEQUENCE [LARGE SCALE GENOMIC DNA]</scope>
    <source>
        <strain evidence="8 9">BR3299</strain>
    </source>
</reference>
<feature type="transmembrane region" description="Helical" evidence="7">
    <location>
        <begin position="90"/>
        <end position="115"/>
    </location>
</feature>
<dbReference type="OrthoDB" id="7605542at2"/>
<organism evidence="8 9">
    <name type="scientific">Microvirga vignae</name>
    <dbReference type="NCBI Taxonomy" id="1225564"/>
    <lineage>
        <taxon>Bacteria</taxon>
        <taxon>Pseudomonadati</taxon>
        <taxon>Pseudomonadota</taxon>
        <taxon>Alphaproteobacteria</taxon>
        <taxon>Hyphomicrobiales</taxon>
        <taxon>Methylobacteriaceae</taxon>
        <taxon>Microvirga</taxon>
    </lineage>
</organism>
<feature type="transmembrane region" description="Helical" evidence="7">
    <location>
        <begin position="150"/>
        <end position="171"/>
    </location>
</feature>
<keyword evidence="3" id="KW-1003">Cell membrane</keyword>
<protein>
    <recommendedName>
        <fullName evidence="10">Polysaccharide biosynthesis protein C-terminal domain-containing protein</fullName>
    </recommendedName>
</protein>
<keyword evidence="5 7" id="KW-1133">Transmembrane helix</keyword>
<feature type="transmembrane region" description="Helical" evidence="7">
    <location>
        <begin position="326"/>
        <end position="346"/>
    </location>
</feature>
<comment type="caution">
    <text evidence="8">The sequence shown here is derived from an EMBL/GenBank/DDBJ whole genome shotgun (WGS) entry which is preliminary data.</text>
</comment>
<comment type="subcellular location">
    <subcellularLocation>
        <location evidence="1">Cell membrane</location>
        <topology evidence="1">Multi-pass membrane protein</topology>
    </subcellularLocation>
</comment>
<dbReference type="EMBL" id="LCYG01000020">
    <property type="protein sequence ID" value="KLK93399.1"/>
    <property type="molecule type" value="Genomic_DNA"/>
</dbReference>
<keyword evidence="6 7" id="KW-0472">Membrane</keyword>
<dbReference type="GO" id="GO:0005886">
    <property type="term" value="C:plasma membrane"/>
    <property type="evidence" value="ECO:0007669"/>
    <property type="project" value="UniProtKB-SubCell"/>
</dbReference>
<evidence type="ECO:0000313" key="8">
    <source>
        <dbReference type="EMBL" id="KLK93399.1"/>
    </source>
</evidence>
<dbReference type="STRING" id="1225564.AA309_08685"/>
<proteinExistence type="inferred from homology"/>
<feature type="transmembrane region" description="Helical" evidence="7">
    <location>
        <begin position="385"/>
        <end position="410"/>
    </location>
</feature>
<evidence type="ECO:0000256" key="3">
    <source>
        <dbReference type="ARBA" id="ARBA00022475"/>
    </source>
</evidence>
<evidence type="ECO:0000256" key="1">
    <source>
        <dbReference type="ARBA" id="ARBA00004651"/>
    </source>
</evidence>
<evidence type="ECO:0000256" key="2">
    <source>
        <dbReference type="ARBA" id="ARBA00007430"/>
    </source>
</evidence>
<sequence>MSVGQITLGLETRSLIGFFWIFSGSGALAVVRILVLAVLARILMPADFGIVGAAMVVVTLGEVFARVGVAPSIVQMRDLTEAHIRTGFTLSVLFGVAAGAVTWLLAPLVASLFQMPALEPVVQALAFLFPIRSISIVSEGLVQRQMRYKAMAATEFVSYLLGYAPFAISAAALGFGFWALVVGQVAQTAILSAGFMLLGRHTLRPLIDGPIAREIAHFGFGTTVARIGNHIAMNADYFIIGRWLGPAALGIYTRAFYFVAQPTNMIGAVADKVLFPAMASIQDKNERLNRAYVRAIGLIAMVSFPVAAFLIALAPEIVRILLGHNWDAAVLPFQILLLSLPFRTAYKLTSTLLRASGFVYTLALWQWIYAASVVTGAIAGTPFGINGVGLGVSTAIVLNFWLGLAFASIARKVPVTLVLRSVMRHLALSTVILALMLSIHHLGVKYDWPAILIVLCGSATAACFMLLLALFGRRVLGAEGEWLSEQLDKSYRRIFGQKQQS</sequence>
<comment type="similarity">
    <text evidence="2">Belongs to the polysaccharide synthase family.</text>
</comment>
<evidence type="ECO:0000256" key="4">
    <source>
        <dbReference type="ARBA" id="ARBA00022692"/>
    </source>
</evidence>